<evidence type="ECO:0000313" key="1">
    <source>
        <dbReference type="EMBL" id="KAF7276858.1"/>
    </source>
</evidence>
<sequence length="49" mass="5874">GKSSQNLDRIRLEIRIILLLVKDLAFSLVLERKQKQSWKATEFRLRSYI</sequence>
<keyword evidence="2" id="KW-1185">Reference proteome</keyword>
<evidence type="ECO:0000313" key="2">
    <source>
        <dbReference type="Proteomes" id="UP000625711"/>
    </source>
</evidence>
<accession>A0A834IDY2</accession>
<dbReference type="EMBL" id="JAACXV010005280">
    <property type="protein sequence ID" value="KAF7276858.1"/>
    <property type="molecule type" value="Genomic_DNA"/>
</dbReference>
<gene>
    <name evidence="1" type="ORF">GWI33_009712</name>
</gene>
<dbReference type="AlphaFoldDB" id="A0A834IDY2"/>
<protein>
    <submittedName>
        <fullName evidence="1">Uncharacterized protein</fullName>
    </submittedName>
</protein>
<organism evidence="1 2">
    <name type="scientific">Rhynchophorus ferrugineus</name>
    <name type="common">Red palm weevil</name>
    <name type="synonym">Curculio ferrugineus</name>
    <dbReference type="NCBI Taxonomy" id="354439"/>
    <lineage>
        <taxon>Eukaryota</taxon>
        <taxon>Metazoa</taxon>
        <taxon>Ecdysozoa</taxon>
        <taxon>Arthropoda</taxon>
        <taxon>Hexapoda</taxon>
        <taxon>Insecta</taxon>
        <taxon>Pterygota</taxon>
        <taxon>Neoptera</taxon>
        <taxon>Endopterygota</taxon>
        <taxon>Coleoptera</taxon>
        <taxon>Polyphaga</taxon>
        <taxon>Cucujiformia</taxon>
        <taxon>Curculionidae</taxon>
        <taxon>Dryophthorinae</taxon>
        <taxon>Rhynchophorus</taxon>
    </lineage>
</organism>
<comment type="caution">
    <text evidence="1">The sequence shown here is derived from an EMBL/GenBank/DDBJ whole genome shotgun (WGS) entry which is preliminary data.</text>
</comment>
<name>A0A834IDY2_RHYFE</name>
<dbReference type="Proteomes" id="UP000625711">
    <property type="component" value="Unassembled WGS sequence"/>
</dbReference>
<feature type="non-terminal residue" evidence="1">
    <location>
        <position position="1"/>
    </location>
</feature>
<proteinExistence type="predicted"/>
<reference evidence="1" key="1">
    <citation type="submission" date="2020-08" db="EMBL/GenBank/DDBJ databases">
        <title>Genome sequencing and assembly of the red palm weevil Rhynchophorus ferrugineus.</title>
        <authorList>
            <person name="Dias G.B."/>
            <person name="Bergman C.M."/>
            <person name="Manee M."/>
        </authorList>
    </citation>
    <scope>NUCLEOTIDE SEQUENCE</scope>
    <source>
        <strain evidence="1">AA-2017</strain>
        <tissue evidence="1">Whole larva</tissue>
    </source>
</reference>